<dbReference type="CDD" id="cd04818">
    <property type="entry name" value="PA_subtilisin_1"/>
    <property type="match status" value="1"/>
</dbReference>
<dbReference type="SUPFAM" id="SSF52025">
    <property type="entry name" value="PA domain"/>
    <property type="match status" value="1"/>
</dbReference>
<dbReference type="Gene3D" id="3.50.30.30">
    <property type="match status" value="1"/>
</dbReference>
<dbReference type="Proteomes" id="UP001500279">
    <property type="component" value="Unassembled WGS sequence"/>
</dbReference>
<dbReference type="SUPFAM" id="SSF55486">
    <property type="entry name" value="Metalloproteases ('zincins'), catalytic domain"/>
    <property type="match status" value="1"/>
</dbReference>
<feature type="signal peptide" evidence="3">
    <location>
        <begin position="1"/>
        <end position="25"/>
    </location>
</feature>
<keyword evidence="1 3" id="KW-0732">Signal</keyword>
<dbReference type="InterPro" id="IPR003137">
    <property type="entry name" value="PA_domain"/>
</dbReference>
<evidence type="ECO:0000259" key="4">
    <source>
        <dbReference type="Pfam" id="PF02225"/>
    </source>
</evidence>
<evidence type="ECO:0000256" key="1">
    <source>
        <dbReference type="ARBA" id="ARBA00022729"/>
    </source>
</evidence>
<dbReference type="GO" id="GO:0006508">
    <property type="term" value="P:proteolysis"/>
    <property type="evidence" value="ECO:0007669"/>
    <property type="project" value="UniProtKB-KW"/>
</dbReference>
<name>A0ABN1KFD8_9BURK</name>
<gene>
    <name evidence="5" type="ORF">GCM10009107_51270</name>
</gene>
<reference evidence="5 6" key="1">
    <citation type="journal article" date="2019" name="Int. J. Syst. Evol. Microbiol.">
        <title>The Global Catalogue of Microorganisms (GCM) 10K type strain sequencing project: providing services to taxonomists for standard genome sequencing and annotation.</title>
        <authorList>
            <consortium name="The Broad Institute Genomics Platform"/>
            <consortium name="The Broad Institute Genome Sequencing Center for Infectious Disease"/>
            <person name="Wu L."/>
            <person name="Ma J."/>
        </authorList>
    </citation>
    <scope>NUCLEOTIDE SEQUENCE [LARGE SCALE GENOMIC DNA]</scope>
    <source>
        <strain evidence="5 6">JCM 15503</strain>
    </source>
</reference>
<dbReference type="EMBL" id="BAAAEW010000042">
    <property type="protein sequence ID" value="GAA0764763.1"/>
    <property type="molecule type" value="Genomic_DNA"/>
</dbReference>
<keyword evidence="5" id="KW-0378">Hydrolase</keyword>
<sequence>MSGIRMPGRSLVALAASLAAFTAWGATIEILNTDSPGVGFNDKTAVAPVGGNEGSTLGEQRMNVYKKVASVWGKQLPAGPVIQISANWPALDCNASQAVLGQAGAVTSWHDFPNAPKTGTWYPAALANTLAQVDLDDGAKPEISSSFNVNLGKANCLEGTPWYLGLDGNAPAGSIDFAVVLTHEVGHGLGFATPTNGSTGLQPRDTDGTRYPTVWESMMFDNTAGKTWLEMSAAERRASAINPRGLVWTGANVVADMPSVLKKGTPMLTVKSKQFPDVAGVYQVGPAAFGPPLSSTVLKGGMARVIDQADGVIGLACDPLSSANAALVAGRVALLDRGTCNFSVKVKNAQDAGAIGVIVVNNVAGGPPTGLPGSDDTVVIPSVMITQADGATLKTALTGNVLATDKITAVLGIDKTRYAGADAAGRVMLFTPNPFQGGSSVSHWDTSATRNLLMEPAINDDLPTFKVSAPKDLTLELLKDIGW</sequence>
<organism evidence="5 6">
    <name type="scientific">Ideonella azotifigens</name>
    <dbReference type="NCBI Taxonomy" id="513160"/>
    <lineage>
        <taxon>Bacteria</taxon>
        <taxon>Pseudomonadati</taxon>
        <taxon>Pseudomonadota</taxon>
        <taxon>Betaproteobacteria</taxon>
        <taxon>Burkholderiales</taxon>
        <taxon>Sphaerotilaceae</taxon>
        <taxon>Ideonella</taxon>
    </lineage>
</organism>
<feature type="chain" id="PRO_5045900901" evidence="3">
    <location>
        <begin position="26"/>
        <end position="483"/>
    </location>
</feature>
<evidence type="ECO:0000313" key="6">
    <source>
        <dbReference type="Proteomes" id="UP001500279"/>
    </source>
</evidence>
<accession>A0ABN1KFD8</accession>
<dbReference type="PANTHER" id="PTHR22702:SF1">
    <property type="entry name" value="PROTEASE-ASSOCIATED DOMAIN-CONTAINING PROTEIN 1"/>
    <property type="match status" value="1"/>
</dbReference>
<dbReference type="PANTHER" id="PTHR22702">
    <property type="entry name" value="PROTEASE-ASSOCIATED DOMAIN-CONTAINING PROTEIN"/>
    <property type="match status" value="1"/>
</dbReference>
<dbReference type="InterPro" id="IPR046450">
    <property type="entry name" value="PA_dom_sf"/>
</dbReference>
<proteinExistence type="predicted"/>
<dbReference type="Pfam" id="PF02225">
    <property type="entry name" value="PA"/>
    <property type="match status" value="1"/>
</dbReference>
<evidence type="ECO:0000256" key="3">
    <source>
        <dbReference type="SAM" id="SignalP"/>
    </source>
</evidence>
<evidence type="ECO:0000256" key="2">
    <source>
        <dbReference type="ARBA" id="ARBA00023180"/>
    </source>
</evidence>
<evidence type="ECO:0000313" key="5">
    <source>
        <dbReference type="EMBL" id="GAA0764763.1"/>
    </source>
</evidence>
<dbReference type="RefSeq" id="WP_310733323.1">
    <property type="nucleotide sequence ID" value="NZ_BAAAEW010000042.1"/>
</dbReference>
<feature type="domain" description="PA" evidence="4">
    <location>
        <begin position="315"/>
        <end position="393"/>
    </location>
</feature>
<dbReference type="GO" id="GO:0008233">
    <property type="term" value="F:peptidase activity"/>
    <property type="evidence" value="ECO:0007669"/>
    <property type="project" value="UniProtKB-KW"/>
</dbReference>
<comment type="caution">
    <text evidence="5">The sequence shown here is derived from an EMBL/GenBank/DDBJ whole genome shotgun (WGS) entry which is preliminary data.</text>
</comment>
<keyword evidence="6" id="KW-1185">Reference proteome</keyword>
<keyword evidence="5" id="KW-0645">Protease</keyword>
<protein>
    <submittedName>
        <fullName evidence="5">Serine protease</fullName>
    </submittedName>
</protein>
<keyword evidence="2" id="KW-0325">Glycoprotein</keyword>